<dbReference type="OrthoDB" id="5622169at2"/>
<gene>
    <name evidence="5" type="ORF">C6Y40_12155</name>
</gene>
<feature type="domain" description="HTH araC/xylS-type" evidence="4">
    <location>
        <begin position="190"/>
        <end position="287"/>
    </location>
</feature>
<dbReference type="GO" id="GO:0043565">
    <property type="term" value="F:sequence-specific DNA binding"/>
    <property type="evidence" value="ECO:0007669"/>
    <property type="project" value="InterPro"/>
</dbReference>
<dbReference type="InterPro" id="IPR018062">
    <property type="entry name" value="HTH_AraC-typ_CS"/>
</dbReference>
<name>A0A2S9VA09_9ALTE</name>
<keyword evidence="1" id="KW-0805">Transcription regulation</keyword>
<evidence type="ECO:0000256" key="3">
    <source>
        <dbReference type="ARBA" id="ARBA00023163"/>
    </source>
</evidence>
<keyword evidence="6" id="KW-1185">Reference proteome</keyword>
<evidence type="ECO:0000313" key="6">
    <source>
        <dbReference type="Proteomes" id="UP000238949"/>
    </source>
</evidence>
<accession>A0A2S9VA09</accession>
<reference evidence="6" key="1">
    <citation type="journal article" date="2020" name="Int. J. Syst. Evol. Microbiol.">
        <title>Alteromonas alba sp. nov., a marine bacterium isolated from the seawater of the West Pacific Ocean.</title>
        <authorList>
            <person name="Sun C."/>
            <person name="Wu Y.-H."/>
            <person name="Xamxidin M."/>
            <person name="Cheng H."/>
            <person name="Xu X.-W."/>
        </authorList>
    </citation>
    <scope>NUCLEOTIDE SEQUENCE [LARGE SCALE GENOMIC DNA]</scope>
    <source>
        <strain evidence="6">190</strain>
    </source>
</reference>
<dbReference type="AlphaFoldDB" id="A0A2S9VA09"/>
<evidence type="ECO:0000256" key="2">
    <source>
        <dbReference type="ARBA" id="ARBA00023125"/>
    </source>
</evidence>
<dbReference type="EMBL" id="PVNP01000125">
    <property type="protein sequence ID" value="PRO73306.1"/>
    <property type="molecule type" value="Genomic_DNA"/>
</dbReference>
<dbReference type="PROSITE" id="PS00041">
    <property type="entry name" value="HTH_ARAC_FAMILY_1"/>
    <property type="match status" value="1"/>
</dbReference>
<keyword evidence="3" id="KW-0804">Transcription</keyword>
<dbReference type="Gene3D" id="1.10.10.60">
    <property type="entry name" value="Homeodomain-like"/>
    <property type="match status" value="1"/>
</dbReference>
<dbReference type="Proteomes" id="UP000238949">
    <property type="component" value="Unassembled WGS sequence"/>
</dbReference>
<evidence type="ECO:0000256" key="1">
    <source>
        <dbReference type="ARBA" id="ARBA00023015"/>
    </source>
</evidence>
<dbReference type="GO" id="GO:0003700">
    <property type="term" value="F:DNA-binding transcription factor activity"/>
    <property type="evidence" value="ECO:0007669"/>
    <property type="project" value="InterPro"/>
</dbReference>
<dbReference type="Pfam" id="PF12833">
    <property type="entry name" value="HTH_18"/>
    <property type="match status" value="1"/>
</dbReference>
<dbReference type="InterPro" id="IPR050204">
    <property type="entry name" value="AraC_XylS_family_regulators"/>
</dbReference>
<dbReference type="PANTHER" id="PTHR46796:SF6">
    <property type="entry name" value="ARAC SUBFAMILY"/>
    <property type="match status" value="1"/>
</dbReference>
<evidence type="ECO:0000313" key="5">
    <source>
        <dbReference type="EMBL" id="PRO73306.1"/>
    </source>
</evidence>
<evidence type="ECO:0000259" key="4">
    <source>
        <dbReference type="PROSITE" id="PS01124"/>
    </source>
</evidence>
<dbReference type="PROSITE" id="PS01124">
    <property type="entry name" value="HTH_ARAC_FAMILY_2"/>
    <property type="match status" value="1"/>
</dbReference>
<dbReference type="RefSeq" id="WP_105934824.1">
    <property type="nucleotide sequence ID" value="NZ_PVNP01000125.1"/>
</dbReference>
<organism evidence="5 6">
    <name type="scientific">Alteromonas alba</name>
    <dbReference type="NCBI Taxonomy" id="2079529"/>
    <lineage>
        <taxon>Bacteria</taxon>
        <taxon>Pseudomonadati</taxon>
        <taxon>Pseudomonadota</taxon>
        <taxon>Gammaproteobacteria</taxon>
        <taxon>Alteromonadales</taxon>
        <taxon>Alteromonadaceae</taxon>
        <taxon>Alteromonas/Salinimonas group</taxon>
        <taxon>Alteromonas</taxon>
    </lineage>
</organism>
<protein>
    <recommendedName>
        <fullName evidence="4">HTH araC/xylS-type domain-containing protein</fullName>
    </recommendedName>
</protein>
<dbReference type="InterPro" id="IPR018060">
    <property type="entry name" value="HTH_AraC"/>
</dbReference>
<dbReference type="PANTHER" id="PTHR46796">
    <property type="entry name" value="HTH-TYPE TRANSCRIPTIONAL ACTIVATOR RHAS-RELATED"/>
    <property type="match status" value="1"/>
</dbReference>
<dbReference type="InterPro" id="IPR009057">
    <property type="entry name" value="Homeodomain-like_sf"/>
</dbReference>
<proteinExistence type="predicted"/>
<dbReference type="SUPFAM" id="SSF46689">
    <property type="entry name" value="Homeodomain-like"/>
    <property type="match status" value="2"/>
</dbReference>
<keyword evidence="2" id="KW-0238">DNA-binding</keyword>
<dbReference type="SMART" id="SM00342">
    <property type="entry name" value="HTH_ARAC"/>
    <property type="match status" value="1"/>
</dbReference>
<sequence>MTKQAIFDTLSHSNATLRGELRLPGDIRLAAWQNELDRVSYHTDEVHTLSLYTAGGEQTYRLDGRRSQRNGFQDAICIIPQQQESVWEIQGRFEFTHLYFTDNHLREFIARELDLEPRLFALPDHSFLQHVPLAAALQQLGQPQDWHDDIHQLHIQSVVQDVFAELCKMQSRRAAQKVRIYGGLSLRSKKTVQQYIEDNLQHSITIADIASTVGLSEFHFARAFRQSFYTSVHRYIESRRVQRVRELLTQGQKLVDIADAAGFSDQSHLSRVVKRQTGVTPKSLKRYLNSQPR</sequence>
<comment type="caution">
    <text evidence="5">The sequence shown here is derived from an EMBL/GenBank/DDBJ whole genome shotgun (WGS) entry which is preliminary data.</text>
</comment>